<dbReference type="Proteomes" id="UP000324870">
    <property type="component" value="Unassembled WGS sequence"/>
</dbReference>
<reference evidence="1 2" key="1">
    <citation type="journal article" date="2019" name="Nat. Med.">
        <title>A library of human gut bacterial isolates paired with longitudinal multiomics data enables mechanistic microbiome research.</title>
        <authorList>
            <person name="Poyet M."/>
            <person name="Groussin M."/>
            <person name="Gibbons S.M."/>
            <person name="Avila-Pacheco J."/>
            <person name="Jiang X."/>
            <person name="Kearney S.M."/>
            <person name="Perrotta A.R."/>
            <person name="Berdy B."/>
            <person name="Zhao S."/>
            <person name="Lieberman T.D."/>
            <person name="Swanson P.K."/>
            <person name="Smith M."/>
            <person name="Roesemann S."/>
            <person name="Alexander J.E."/>
            <person name="Rich S.A."/>
            <person name="Livny J."/>
            <person name="Vlamakis H."/>
            <person name="Clish C."/>
            <person name="Bullock K."/>
            <person name="Deik A."/>
            <person name="Scott J."/>
            <person name="Pierce K.A."/>
            <person name="Xavier R.J."/>
            <person name="Alm E.J."/>
        </authorList>
    </citation>
    <scope>NUCLEOTIDE SEQUENCE [LARGE SCALE GENOMIC DNA]</scope>
    <source>
        <strain evidence="1 2">BIOML-A1</strain>
    </source>
</reference>
<gene>
    <name evidence="1" type="ORF">F2A26_15025</name>
</gene>
<accession>A0ABQ6RZT8</accession>
<sequence length="187" mass="20391">MAIKFEKTQIKGGFPVFWRGECEVLPGDFKLKGTYPEGMKLKEGTPIKIDFENMECTICKSARIVEGGTTTKPRVVKGSMFQANDAVKIGESTGTIKSISTTNESYDEITLNAAMAEAIAGADLLGGDELPDAVIETTKEYTTTNGFPTVSAAYGARILKDVAYPVPDAWLQGYSMKNNPEIKYIRQ</sequence>
<evidence type="ECO:0000313" key="1">
    <source>
        <dbReference type="EMBL" id="KAA3157224.1"/>
    </source>
</evidence>
<name>A0ABQ6RZT8_9BACT</name>
<dbReference type="RefSeq" id="WP_130064116.1">
    <property type="nucleotide sequence ID" value="NZ_JAJCKI010000012.1"/>
</dbReference>
<dbReference type="EMBL" id="VVND01000079">
    <property type="protein sequence ID" value="KAA3157224.1"/>
    <property type="molecule type" value="Genomic_DNA"/>
</dbReference>
<evidence type="ECO:0000313" key="2">
    <source>
        <dbReference type="Proteomes" id="UP000324870"/>
    </source>
</evidence>
<organism evidence="1 2">
    <name type="scientific">Alistipes finegoldii</name>
    <dbReference type="NCBI Taxonomy" id="214856"/>
    <lineage>
        <taxon>Bacteria</taxon>
        <taxon>Pseudomonadati</taxon>
        <taxon>Bacteroidota</taxon>
        <taxon>Bacteroidia</taxon>
        <taxon>Bacteroidales</taxon>
        <taxon>Rikenellaceae</taxon>
        <taxon>Alistipes</taxon>
    </lineage>
</organism>
<protein>
    <submittedName>
        <fullName evidence="1">Uncharacterized protein</fullName>
    </submittedName>
</protein>
<keyword evidence="2" id="KW-1185">Reference proteome</keyword>
<comment type="caution">
    <text evidence="1">The sequence shown here is derived from an EMBL/GenBank/DDBJ whole genome shotgun (WGS) entry which is preliminary data.</text>
</comment>
<proteinExistence type="predicted"/>